<proteinExistence type="predicted"/>
<sequence length="101" mass="11275">MQPLGVTVDRVLLGLRLRLQFHANTSCEHLHEAGAVCLPQGAMLNQHEDLLQKTFHRLDQGRAGHAGERMHTTQTGCTPPMLLLVEVWPQHLAQVFTLPLP</sequence>
<dbReference type="AlphaFoldDB" id="A0A1J5NXA0"/>
<gene>
    <name evidence="1" type="ORF">GALL_545830</name>
</gene>
<accession>A0A1J5NXA0</accession>
<name>A0A1J5NXA0_9ZZZZ</name>
<dbReference type="EMBL" id="MLJW01008617">
    <property type="protein sequence ID" value="OIQ63873.1"/>
    <property type="molecule type" value="Genomic_DNA"/>
</dbReference>
<evidence type="ECO:0000313" key="1">
    <source>
        <dbReference type="EMBL" id="OIQ63873.1"/>
    </source>
</evidence>
<comment type="caution">
    <text evidence="1">The sequence shown here is derived from an EMBL/GenBank/DDBJ whole genome shotgun (WGS) entry which is preliminary data.</text>
</comment>
<reference evidence="1" key="1">
    <citation type="submission" date="2016-10" db="EMBL/GenBank/DDBJ databases">
        <title>Sequence of Gallionella enrichment culture.</title>
        <authorList>
            <person name="Poehlein A."/>
            <person name="Muehling M."/>
            <person name="Daniel R."/>
        </authorList>
    </citation>
    <scope>NUCLEOTIDE SEQUENCE</scope>
</reference>
<protein>
    <submittedName>
        <fullName evidence="1">Uncharacterized protein</fullName>
    </submittedName>
</protein>
<organism evidence="1">
    <name type="scientific">mine drainage metagenome</name>
    <dbReference type="NCBI Taxonomy" id="410659"/>
    <lineage>
        <taxon>unclassified sequences</taxon>
        <taxon>metagenomes</taxon>
        <taxon>ecological metagenomes</taxon>
    </lineage>
</organism>